<keyword evidence="11" id="KW-0282">Flagellum</keyword>
<dbReference type="Pfam" id="PF00460">
    <property type="entry name" value="Flg_bb_rod"/>
    <property type="match status" value="1"/>
</dbReference>
<evidence type="ECO:0000313" key="12">
    <source>
        <dbReference type="Proteomes" id="UP001233673"/>
    </source>
</evidence>
<name>A0ABT9IFE0_9ACTN</name>
<evidence type="ECO:0000256" key="6">
    <source>
        <dbReference type="ARBA" id="ARBA00023143"/>
    </source>
</evidence>
<dbReference type="PANTHER" id="PTHR30033">
    <property type="entry name" value="FLAGELLAR HOOK-ASSOCIATED PROTEIN 1"/>
    <property type="match status" value="1"/>
</dbReference>
<keyword evidence="11" id="KW-0969">Cilium</keyword>
<dbReference type="RefSeq" id="WP_306000880.1">
    <property type="nucleotide sequence ID" value="NZ_JASNFN010000023.1"/>
</dbReference>
<dbReference type="PANTHER" id="PTHR30033:SF1">
    <property type="entry name" value="FLAGELLAR HOOK-ASSOCIATED PROTEIN 1"/>
    <property type="match status" value="1"/>
</dbReference>
<comment type="caution">
    <text evidence="11">The sequence shown here is derived from an EMBL/GenBank/DDBJ whole genome shotgun (WGS) entry which is preliminary data.</text>
</comment>
<dbReference type="Pfam" id="PF06429">
    <property type="entry name" value="Flg_bbr_C"/>
    <property type="match status" value="1"/>
</dbReference>
<evidence type="ECO:0000256" key="5">
    <source>
        <dbReference type="ARBA" id="ARBA00022525"/>
    </source>
</evidence>
<keyword evidence="12" id="KW-1185">Reference proteome</keyword>
<comment type="subcellular location">
    <subcellularLocation>
        <location evidence="1 7">Bacterial flagellum</location>
    </subcellularLocation>
    <subcellularLocation>
        <location evidence="2 7">Secreted</location>
    </subcellularLocation>
</comment>
<proteinExistence type="inferred from homology"/>
<comment type="similarity">
    <text evidence="3 7">Belongs to the flagella basal body rod proteins family.</text>
</comment>
<organism evidence="11 12">
    <name type="scientific">Blastococcus carthaginiensis</name>
    <dbReference type="NCBI Taxonomy" id="3050034"/>
    <lineage>
        <taxon>Bacteria</taxon>
        <taxon>Bacillati</taxon>
        <taxon>Actinomycetota</taxon>
        <taxon>Actinomycetes</taxon>
        <taxon>Geodermatophilales</taxon>
        <taxon>Geodermatophilaceae</taxon>
        <taxon>Blastococcus</taxon>
    </lineage>
</organism>
<keyword evidence="6 7" id="KW-0975">Bacterial flagellum</keyword>
<evidence type="ECO:0000256" key="7">
    <source>
        <dbReference type="RuleBase" id="RU362065"/>
    </source>
</evidence>
<feature type="domain" description="Flagellar hook-associated protein FlgK helical" evidence="10">
    <location>
        <begin position="102"/>
        <end position="330"/>
    </location>
</feature>
<evidence type="ECO:0000256" key="4">
    <source>
        <dbReference type="ARBA" id="ARBA00016244"/>
    </source>
</evidence>
<evidence type="ECO:0000259" key="9">
    <source>
        <dbReference type="Pfam" id="PF06429"/>
    </source>
</evidence>
<evidence type="ECO:0000256" key="3">
    <source>
        <dbReference type="ARBA" id="ARBA00009677"/>
    </source>
</evidence>
<gene>
    <name evidence="7 11" type="primary">flgK</name>
    <name evidence="11" type="ORF">QOZ88_16845</name>
</gene>
<dbReference type="PRINTS" id="PR01005">
    <property type="entry name" value="FLGHOOKAP1"/>
</dbReference>
<dbReference type="InterPro" id="IPR001444">
    <property type="entry name" value="Flag_bb_rod_N"/>
</dbReference>
<protein>
    <recommendedName>
        <fullName evidence="4 7">Flagellar hook-associated protein 1</fullName>
        <shortName evidence="7">HAP1</shortName>
    </recommendedName>
</protein>
<keyword evidence="5 7" id="KW-0964">Secreted</keyword>
<evidence type="ECO:0000313" key="11">
    <source>
        <dbReference type="EMBL" id="MDP5184304.1"/>
    </source>
</evidence>
<feature type="domain" description="Flagellar basal-body/hook protein C-terminal" evidence="9">
    <location>
        <begin position="421"/>
        <end position="458"/>
    </location>
</feature>
<accession>A0ABT9IFE0</accession>
<evidence type="ECO:0000259" key="8">
    <source>
        <dbReference type="Pfam" id="PF00460"/>
    </source>
</evidence>
<dbReference type="InterPro" id="IPR002371">
    <property type="entry name" value="FlgK"/>
</dbReference>
<dbReference type="InterPro" id="IPR010930">
    <property type="entry name" value="Flg_bb/hook_C_dom"/>
</dbReference>
<dbReference type="InterPro" id="IPR053927">
    <property type="entry name" value="FlgK_helical"/>
</dbReference>
<reference evidence="12" key="1">
    <citation type="submission" date="2023-05" db="EMBL/GenBank/DDBJ databases">
        <title>Draft genome of Pseudofrankia sp. BMG5.37.</title>
        <authorList>
            <person name="Gtari M."/>
            <person name="Ghodhbane F."/>
            <person name="Sbissi I."/>
        </authorList>
    </citation>
    <scope>NUCLEOTIDE SEQUENCE [LARGE SCALE GENOMIC DNA]</scope>
    <source>
        <strain evidence="12">BMG 814</strain>
    </source>
</reference>
<dbReference type="EMBL" id="JASNFN010000023">
    <property type="protein sequence ID" value="MDP5184304.1"/>
    <property type="molecule type" value="Genomic_DNA"/>
</dbReference>
<evidence type="ECO:0000256" key="1">
    <source>
        <dbReference type="ARBA" id="ARBA00004365"/>
    </source>
</evidence>
<evidence type="ECO:0000259" key="10">
    <source>
        <dbReference type="Pfam" id="PF22638"/>
    </source>
</evidence>
<keyword evidence="11" id="KW-0966">Cell projection</keyword>
<sequence>MSTFSGLNAATTALWANRRGLDVTGQNIANVNTEGYSRQRVDLQAIGGSAVPAFFSTGSGIGQGVNADDVMRIRDVFLEGRGHTEHANLTQLVAETDSYELIEQAFREPGNTGIQKMLSEVWSGWQDVANNPDDSAARGQVLKRMETLAGGLHFSQQQLGGQWAQTRENLAVLVDDVNAAAENIATLNVAIQRATQSGLPANDLADQRDVLAMQLADQVGASVRHGKDGVLDVSVGGMSLVSGGSATKFEVAGTIDPDQTAGDPLRVVTAVGDFNVRVGGTAGGQLNALNAIVPSYRGQLDTIASSLATAMNTAHGEGYDLTGATGGALFGTADGSPITAANITVMITDPDRIAASGVAGAGNLDRANADRIAQLAHTAGIDEGYRKMIVELGVQSAVSQRNFDIQSSITTTVDAARESVAGVNLDEELTNMLSYQQAYAAAGRMVTAIDEALDVLINRTGLVGR</sequence>
<evidence type="ECO:0000256" key="2">
    <source>
        <dbReference type="ARBA" id="ARBA00004613"/>
    </source>
</evidence>
<feature type="domain" description="Flagellar basal body rod protein N-terminal" evidence="8">
    <location>
        <begin position="7"/>
        <end position="36"/>
    </location>
</feature>
<dbReference type="Proteomes" id="UP001233673">
    <property type="component" value="Unassembled WGS sequence"/>
</dbReference>
<dbReference type="NCBIfam" id="TIGR02492">
    <property type="entry name" value="flgK_ends"/>
    <property type="match status" value="1"/>
</dbReference>
<dbReference type="Pfam" id="PF22638">
    <property type="entry name" value="FlgK_D1"/>
    <property type="match status" value="1"/>
</dbReference>
<dbReference type="SUPFAM" id="SSF64518">
    <property type="entry name" value="Phase 1 flagellin"/>
    <property type="match status" value="1"/>
</dbReference>